<dbReference type="SUPFAM" id="SSF51161">
    <property type="entry name" value="Trimeric LpxA-like enzymes"/>
    <property type="match status" value="1"/>
</dbReference>
<protein>
    <submittedName>
        <fullName evidence="1">Acyltransferase</fullName>
    </submittedName>
</protein>
<organism evidence="1 2">
    <name type="scientific">Paenibacillus lignilyticus</name>
    <dbReference type="NCBI Taxonomy" id="1172615"/>
    <lineage>
        <taxon>Bacteria</taxon>
        <taxon>Bacillati</taxon>
        <taxon>Bacillota</taxon>
        <taxon>Bacilli</taxon>
        <taxon>Bacillales</taxon>
        <taxon>Paenibacillaceae</taxon>
        <taxon>Paenibacillus</taxon>
    </lineage>
</organism>
<dbReference type="PANTHER" id="PTHR23416">
    <property type="entry name" value="SIALIC ACID SYNTHASE-RELATED"/>
    <property type="match status" value="1"/>
</dbReference>
<dbReference type="CDD" id="cd04647">
    <property type="entry name" value="LbH_MAT_like"/>
    <property type="match status" value="1"/>
</dbReference>
<proteinExistence type="predicted"/>
<dbReference type="InterPro" id="IPR001451">
    <property type="entry name" value="Hexapep"/>
</dbReference>
<accession>A0ABS5C8R6</accession>
<evidence type="ECO:0000313" key="1">
    <source>
        <dbReference type="EMBL" id="MBP3962394.1"/>
    </source>
</evidence>
<name>A0ABS5C8R6_9BACL</name>
<evidence type="ECO:0000313" key="2">
    <source>
        <dbReference type="Proteomes" id="UP000673394"/>
    </source>
</evidence>
<dbReference type="RefSeq" id="WP_210656568.1">
    <property type="nucleotide sequence ID" value="NZ_JAGKSP010000002.1"/>
</dbReference>
<keyword evidence="1" id="KW-0808">Transferase</keyword>
<dbReference type="Gene3D" id="2.160.10.10">
    <property type="entry name" value="Hexapeptide repeat proteins"/>
    <property type="match status" value="1"/>
</dbReference>
<keyword evidence="2" id="KW-1185">Reference proteome</keyword>
<sequence length="203" mass="22382">MIFQKVINRLWIPLVTRFYSRLNRIKCKLYQVEIGDHFVTRGNIYIKNDGKIKIGSHVTMNSAGWANPIGLGDRMYLQIMRGGTVSIGNYTGISNTAITSENEVQIGNHVLIGAGCKIFDTDFHPLEARYRYGSNKDNNKTRNRSVVIEDGAFIGGGSFILKGSHIGKNSIIGAGSVVAGKIPPNEIWAGNPAKFIRKNDEAI</sequence>
<dbReference type="Proteomes" id="UP000673394">
    <property type="component" value="Unassembled WGS sequence"/>
</dbReference>
<dbReference type="InterPro" id="IPR011004">
    <property type="entry name" value="Trimer_LpxA-like_sf"/>
</dbReference>
<gene>
    <name evidence="1" type="ORF">I8J30_06715</name>
</gene>
<dbReference type="Pfam" id="PF00132">
    <property type="entry name" value="Hexapep"/>
    <property type="match status" value="1"/>
</dbReference>
<dbReference type="InterPro" id="IPR051159">
    <property type="entry name" value="Hexapeptide_acetyltransf"/>
</dbReference>
<dbReference type="EMBL" id="JAGKSP010000002">
    <property type="protein sequence ID" value="MBP3962394.1"/>
    <property type="molecule type" value="Genomic_DNA"/>
</dbReference>
<keyword evidence="1" id="KW-0012">Acyltransferase</keyword>
<reference evidence="1 2" key="1">
    <citation type="submission" date="2021-04" db="EMBL/GenBank/DDBJ databases">
        <title>Paenibacillus sp. DLE-14 whole genome sequence.</title>
        <authorList>
            <person name="Ham Y.J."/>
        </authorList>
    </citation>
    <scope>NUCLEOTIDE SEQUENCE [LARGE SCALE GENOMIC DNA]</scope>
    <source>
        <strain evidence="1 2">DLE-14</strain>
    </source>
</reference>
<comment type="caution">
    <text evidence="1">The sequence shown here is derived from an EMBL/GenBank/DDBJ whole genome shotgun (WGS) entry which is preliminary data.</text>
</comment>
<dbReference type="GO" id="GO:0016746">
    <property type="term" value="F:acyltransferase activity"/>
    <property type="evidence" value="ECO:0007669"/>
    <property type="project" value="UniProtKB-KW"/>
</dbReference>